<dbReference type="InterPro" id="IPR017850">
    <property type="entry name" value="Alkaline_phosphatase_core_sf"/>
</dbReference>
<evidence type="ECO:0000313" key="2">
    <source>
        <dbReference type="EMBL" id="QEE27434.1"/>
    </source>
</evidence>
<evidence type="ECO:0000313" key="3">
    <source>
        <dbReference type="Proteomes" id="UP000321820"/>
    </source>
</evidence>
<keyword evidence="1" id="KW-0732">Signal</keyword>
<keyword evidence="3" id="KW-1185">Reference proteome</keyword>
<evidence type="ECO:0008006" key="4">
    <source>
        <dbReference type="Google" id="ProtNLM"/>
    </source>
</evidence>
<feature type="signal peptide" evidence="1">
    <location>
        <begin position="1"/>
        <end position="22"/>
    </location>
</feature>
<dbReference type="SUPFAM" id="SSF53649">
    <property type="entry name" value="Alkaline phosphatase-like"/>
    <property type="match status" value="1"/>
</dbReference>
<dbReference type="Proteomes" id="UP000321820">
    <property type="component" value="Chromosome"/>
</dbReference>
<protein>
    <recommendedName>
        <fullName evidence="4">Alkaline phosphatase family protein</fullName>
    </recommendedName>
</protein>
<dbReference type="Gene3D" id="3.40.720.10">
    <property type="entry name" value="Alkaline Phosphatase, subunit A"/>
    <property type="match status" value="1"/>
</dbReference>
<dbReference type="AlphaFoldDB" id="A0A5B9E7A6"/>
<dbReference type="KEGG" id="talb:FTW19_05055"/>
<dbReference type="OrthoDB" id="9779418at2"/>
<feature type="chain" id="PRO_5022847760" description="Alkaline phosphatase family protein" evidence="1">
    <location>
        <begin position="23"/>
        <end position="79"/>
    </location>
</feature>
<name>A0A5B9E7A6_9BACT</name>
<dbReference type="Pfam" id="PF01663">
    <property type="entry name" value="Phosphodiest"/>
    <property type="match status" value="1"/>
</dbReference>
<proteinExistence type="predicted"/>
<dbReference type="RefSeq" id="WP_147646625.1">
    <property type="nucleotide sequence ID" value="NZ_CP042806.1"/>
</dbReference>
<dbReference type="InterPro" id="IPR002591">
    <property type="entry name" value="Phosphodiest/P_Trfase"/>
</dbReference>
<accession>A0A5B9E7A6</accession>
<sequence length="79" mass="8670">MMKKSWIVTALVCACLCSHVVAQQQKKRHVLVISLDGMGADYVVHADRYGLKIPTLRRFMKEGVYAEGVTGVNPVALAP</sequence>
<organism evidence="2 3">
    <name type="scientific">Terriglobus albidus</name>
    <dbReference type="NCBI Taxonomy" id="1592106"/>
    <lineage>
        <taxon>Bacteria</taxon>
        <taxon>Pseudomonadati</taxon>
        <taxon>Acidobacteriota</taxon>
        <taxon>Terriglobia</taxon>
        <taxon>Terriglobales</taxon>
        <taxon>Acidobacteriaceae</taxon>
        <taxon>Terriglobus</taxon>
    </lineage>
</organism>
<dbReference type="PROSITE" id="PS51257">
    <property type="entry name" value="PROKAR_LIPOPROTEIN"/>
    <property type="match status" value="1"/>
</dbReference>
<gene>
    <name evidence="2" type="ORF">FTW19_05055</name>
</gene>
<dbReference type="EMBL" id="CP042806">
    <property type="protein sequence ID" value="QEE27434.1"/>
    <property type="molecule type" value="Genomic_DNA"/>
</dbReference>
<evidence type="ECO:0000256" key="1">
    <source>
        <dbReference type="SAM" id="SignalP"/>
    </source>
</evidence>
<reference evidence="2 3" key="1">
    <citation type="submission" date="2019-08" db="EMBL/GenBank/DDBJ databases">
        <title>Complete genome sequence of Terriglobus albidus strain ORNL.</title>
        <authorList>
            <person name="Podar M."/>
        </authorList>
    </citation>
    <scope>NUCLEOTIDE SEQUENCE [LARGE SCALE GENOMIC DNA]</scope>
    <source>
        <strain evidence="2 3">ORNL</strain>
    </source>
</reference>